<proteinExistence type="predicted"/>
<feature type="compositionally biased region" description="Low complexity" evidence="1">
    <location>
        <begin position="35"/>
        <end position="45"/>
    </location>
</feature>
<accession>A0AA43TS95</accession>
<dbReference type="AlphaFoldDB" id="A0AA43TS95"/>
<name>A0AA43TS95_9LECA</name>
<evidence type="ECO:0000313" key="3">
    <source>
        <dbReference type="Proteomes" id="UP001161017"/>
    </source>
</evidence>
<evidence type="ECO:0000313" key="2">
    <source>
        <dbReference type="EMBL" id="MDI1489601.1"/>
    </source>
</evidence>
<reference evidence="2" key="1">
    <citation type="journal article" date="2023" name="Genome Biol. Evol.">
        <title>First Whole Genome Sequence and Flow Cytometry Genome Size Data for the Lichen-Forming Fungus Ramalina farinacea (Ascomycota).</title>
        <authorList>
            <person name="Llewellyn T."/>
            <person name="Mian S."/>
            <person name="Hill R."/>
            <person name="Leitch I.J."/>
            <person name="Gaya E."/>
        </authorList>
    </citation>
    <scope>NUCLEOTIDE SEQUENCE</scope>
    <source>
        <strain evidence="2">LIQ254RAFAR</strain>
    </source>
</reference>
<gene>
    <name evidence="2" type="ORF">OHK93_000798</name>
</gene>
<feature type="region of interest" description="Disordered" evidence="1">
    <location>
        <begin position="1"/>
        <end position="166"/>
    </location>
</feature>
<dbReference type="EMBL" id="JAPUFD010000010">
    <property type="protein sequence ID" value="MDI1489601.1"/>
    <property type="molecule type" value="Genomic_DNA"/>
</dbReference>
<sequence length="187" mass="20908">MSTPWHNNNDYYQLSQREAPNFSCPFPPNQRQEGRTGNTQQQGQQALSGPIGIAVFTYTQHPGHDGTSSSYQSDLQQPQNSGTGYRTDRSQSQSNRAERPSPRAISQTGEPVPQGSQLQNTEQAQWGQVQAQYEQHPPQNDQGHANGTQDEPQCSQGQYHITQKNRDALRDLVYDAGWSAKNRRDPG</sequence>
<feature type="compositionally biased region" description="Polar residues" evidence="1">
    <location>
        <begin position="1"/>
        <end position="18"/>
    </location>
</feature>
<keyword evidence="3" id="KW-1185">Reference proteome</keyword>
<organism evidence="2 3">
    <name type="scientific">Ramalina farinacea</name>
    <dbReference type="NCBI Taxonomy" id="258253"/>
    <lineage>
        <taxon>Eukaryota</taxon>
        <taxon>Fungi</taxon>
        <taxon>Dikarya</taxon>
        <taxon>Ascomycota</taxon>
        <taxon>Pezizomycotina</taxon>
        <taxon>Lecanoromycetes</taxon>
        <taxon>OSLEUM clade</taxon>
        <taxon>Lecanoromycetidae</taxon>
        <taxon>Lecanorales</taxon>
        <taxon>Lecanorineae</taxon>
        <taxon>Ramalinaceae</taxon>
        <taxon>Ramalina</taxon>
    </lineage>
</organism>
<protein>
    <submittedName>
        <fullName evidence="2">Uncharacterized protein</fullName>
    </submittedName>
</protein>
<feature type="compositionally biased region" description="Polar residues" evidence="1">
    <location>
        <begin position="104"/>
        <end position="162"/>
    </location>
</feature>
<evidence type="ECO:0000256" key="1">
    <source>
        <dbReference type="SAM" id="MobiDB-lite"/>
    </source>
</evidence>
<comment type="caution">
    <text evidence="2">The sequence shown here is derived from an EMBL/GenBank/DDBJ whole genome shotgun (WGS) entry which is preliminary data.</text>
</comment>
<feature type="compositionally biased region" description="Polar residues" evidence="1">
    <location>
        <begin position="66"/>
        <end position="95"/>
    </location>
</feature>
<dbReference type="Proteomes" id="UP001161017">
    <property type="component" value="Unassembled WGS sequence"/>
</dbReference>